<accession>A0AAN7Q769</accession>
<evidence type="ECO:0000313" key="3">
    <source>
        <dbReference type="EMBL" id="KAK5080263.1"/>
    </source>
</evidence>
<sequence length="501" mass="55610">MQTTAGSYALLGCKVPKDAHIVHLLRKAGAIPIGKSNLDEWAGMRSHSYSCGYSARGGQCRNSYILTRSPNGSSSGSAVAVSANLVPLAFGTETDCSIISPAAVNGVVAIKPTIGLTSRGGVVPISETQDSVGSFGRSVKDCARAMDVIVGSDPDDRFSTMPDRREVLSYSECVTDHKSLRGAKFGLPMKRFWHVAPQPQRRVIERVLDLLQRYGASIVEVDMPCAEERLPEDGEWDWERYGESNPEISEITVSAVQTYYLMNQYLSKLTNTPIRTLEDVAKYNDENRGSEGGHPYDIPAFPDGQPLFRQCVETKGIKTSVYHAALRHITKQCRENGIDAALNYRSPATSAEVQLDALLFCDVKRGGIQIAAQAGYPVMTIPAGLDPDGMPVSLVLLHSKWQDDKLIKWASAIEDMLVHQQEQRARLYGKSSIPRNRRLGRIPPTYMQYLRKNIPVEKSYHYKGSKNETDEPWPDRRADPDPGRNHDEDELDNKEVPRYLV</sequence>
<keyword evidence="4" id="KW-1185">Reference proteome</keyword>
<dbReference type="PANTHER" id="PTHR42678">
    <property type="entry name" value="AMIDASE"/>
    <property type="match status" value="1"/>
</dbReference>
<evidence type="ECO:0000256" key="1">
    <source>
        <dbReference type="SAM" id="MobiDB-lite"/>
    </source>
</evidence>
<reference evidence="3 4" key="1">
    <citation type="submission" date="2023-08" db="EMBL/GenBank/DDBJ databases">
        <title>Black Yeasts Isolated from many extreme environments.</title>
        <authorList>
            <person name="Coleine C."/>
            <person name="Stajich J.E."/>
            <person name="Selbmann L."/>
        </authorList>
    </citation>
    <scope>NUCLEOTIDE SEQUENCE [LARGE SCALE GENOMIC DNA]</scope>
    <source>
        <strain evidence="3 4">CCFEE 5910</strain>
    </source>
</reference>
<dbReference type="EMBL" id="JAVRRJ010000017">
    <property type="protein sequence ID" value="KAK5080263.1"/>
    <property type="molecule type" value="Genomic_DNA"/>
</dbReference>
<feature type="domain" description="Amidase" evidence="2">
    <location>
        <begin position="1"/>
        <end position="230"/>
    </location>
</feature>
<comment type="caution">
    <text evidence="3">The sequence shown here is derived from an EMBL/GenBank/DDBJ whole genome shotgun (WGS) entry which is preliminary data.</text>
</comment>
<feature type="region of interest" description="Disordered" evidence="1">
    <location>
        <begin position="460"/>
        <end position="501"/>
    </location>
</feature>
<dbReference type="SUPFAM" id="SSF75304">
    <property type="entry name" value="Amidase signature (AS) enzymes"/>
    <property type="match status" value="1"/>
</dbReference>
<dbReference type="InterPro" id="IPR036928">
    <property type="entry name" value="AS_sf"/>
</dbReference>
<dbReference type="PANTHER" id="PTHR42678:SF37">
    <property type="entry name" value="AMIDASE C869.01-RELATED"/>
    <property type="match status" value="1"/>
</dbReference>
<dbReference type="AlphaFoldDB" id="A0AAN7Q769"/>
<dbReference type="Gene3D" id="3.90.1300.10">
    <property type="entry name" value="Amidase signature (AS) domain"/>
    <property type="match status" value="1"/>
</dbReference>
<evidence type="ECO:0000259" key="2">
    <source>
        <dbReference type="Pfam" id="PF01425"/>
    </source>
</evidence>
<name>A0AAN7Q769_9EURO</name>
<gene>
    <name evidence="3" type="ORF">LTR05_008711</name>
</gene>
<organism evidence="3 4">
    <name type="scientific">Lithohypha guttulata</name>
    <dbReference type="NCBI Taxonomy" id="1690604"/>
    <lineage>
        <taxon>Eukaryota</taxon>
        <taxon>Fungi</taxon>
        <taxon>Dikarya</taxon>
        <taxon>Ascomycota</taxon>
        <taxon>Pezizomycotina</taxon>
        <taxon>Eurotiomycetes</taxon>
        <taxon>Chaetothyriomycetidae</taxon>
        <taxon>Chaetothyriales</taxon>
        <taxon>Trichomeriaceae</taxon>
        <taxon>Lithohypha</taxon>
    </lineage>
</organism>
<dbReference type="Pfam" id="PF01425">
    <property type="entry name" value="Amidase"/>
    <property type="match status" value="1"/>
</dbReference>
<protein>
    <recommendedName>
        <fullName evidence="2">Amidase domain-containing protein</fullName>
    </recommendedName>
</protein>
<dbReference type="InterPro" id="IPR023631">
    <property type="entry name" value="Amidase_dom"/>
</dbReference>
<dbReference type="Proteomes" id="UP001309876">
    <property type="component" value="Unassembled WGS sequence"/>
</dbReference>
<evidence type="ECO:0000313" key="4">
    <source>
        <dbReference type="Proteomes" id="UP001309876"/>
    </source>
</evidence>
<proteinExistence type="predicted"/>